<dbReference type="PANTHER" id="PTHR43394">
    <property type="entry name" value="ATP-DEPENDENT PERMEASE MDL1, MITOCHONDRIAL"/>
    <property type="match status" value="1"/>
</dbReference>
<keyword evidence="4" id="KW-0812">Transmembrane</keyword>
<dbReference type="PROSITE" id="PS00211">
    <property type="entry name" value="ABC_TRANSPORTER_1"/>
    <property type="match status" value="1"/>
</dbReference>
<evidence type="ECO:0000256" key="1">
    <source>
        <dbReference type="ARBA" id="ARBA00004651"/>
    </source>
</evidence>
<name>A0A6S6RB32_9FIRM</name>
<evidence type="ECO:0000256" key="2">
    <source>
        <dbReference type="ARBA" id="ARBA00022448"/>
    </source>
</evidence>
<keyword evidence="3" id="KW-1003">Cell membrane</keyword>
<accession>A0A6S6RB32</accession>
<dbReference type="EMBL" id="AP023367">
    <property type="protein sequence ID" value="BCJ96128.1"/>
    <property type="molecule type" value="Genomic_DNA"/>
</dbReference>
<dbReference type="Gene3D" id="3.40.50.300">
    <property type="entry name" value="P-loop containing nucleotide triphosphate hydrolases"/>
    <property type="match status" value="1"/>
</dbReference>
<dbReference type="PANTHER" id="PTHR43394:SF1">
    <property type="entry name" value="ATP-BINDING CASSETTE SUB-FAMILY B MEMBER 10, MITOCHONDRIAL"/>
    <property type="match status" value="1"/>
</dbReference>
<dbReference type="SMART" id="SM00382">
    <property type="entry name" value="AAA"/>
    <property type="match status" value="1"/>
</dbReference>
<evidence type="ECO:0000256" key="6">
    <source>
        <dbReference type="ARBA" id="ARBA00022840"/>
    </source>
</evidence>
<dbReference type="RefSeq" id="WP_184091695.1">
    <property type="nucleotide sequence ID" value="NZ_AP023367.1"/>
</dbReference>
<dbReference type="SUPFAM" id="SSF52540">
    <property type="entry name" value="P-loop containing nucleoside triphosphate hydrolases"/>
    <property type="match status" value="1"/>
</dbReference>
<evidence type="ECO:0000256" key="3">
    <source>
        <dbReference type="ARBA" id="ARBA00022475"/>
    </source>
</evidence>
<dbReference type="FunFam" id="3.40.50.300:FF:000221">
    <property type="entry name" value="Multidrug ABC transporter ATP-binding protein"/>
    <property type="match status" value="1"/>
</dbReference>
<evidence type="ECO:0000256" key="7">
    <source>
        <dbReference type="ARBA" id="ARBA00022989"/>
    </source>
</evidence>
<dbReference type="KEGG" id="acel:acsn021_36970"/>
<dbReference type="InterPro" id="IPR027417">
    <property type="entry name" value="P-loop_NTPase"/>
</dbReference>
<dbReference type="InterPro" id="IPR017871">
    <property type="entry name" value="ABC_transporter-like_CS"/>
</dbReference>
<evidence type="ECO:0000256" key="5">
    <source>
        <dbReference type="ARBA" id="ARBA00022741"/>
    </source>
</evidence>
<dbReference type="CDD" id="cd18548">
    <property type="entry name" value="ABC_6TM_Tm287_like"/>
    <property type="match status" value="1"/>
</dbReference>
<dbReference type="SUPFAM" id="SSF90123">
    <property type="entry name" value="ABC transporter transmembrane region"/>
    <property type="match status" value="1"/>
</dbReference>
<organism evidence="9 10">
    <name type="scientific">Anaerocolumna cellulosilytica</name>
    <dbReference type="NCBI Taxonomy" id="433286"/>
    <lineage>
        <taxon>Bacteria</taxon>
        <taxon>Bacillati</taxon>
        <taxon>Bacillota</taxon>
        <taxon>Clostridia</taxon>
        <taxon>Lachnospirales</taxon>
        <taxon>Lachnospiraceae</taxon>
        <taxon>Anaerocolumna</taxon>
    </lineage>
</organism>
<dbReference type="AlphaFoldDB" id="A0A6S6RB32"/>
<protein>
    <submittedName>
        <fullName evidence="9">ABC transporter</fullName>
    </submittedName>
</protein>
<reference evidence="9 10" key="1">
    <citation type="journal article" date="2016" name="Int. J. Syst. Evol. Microbiol.">
        <title>Descriptions of Anaerotaenia torta gen. nov., sp. nov. and Anaerocolumna cellulosilytica gen. nov., sp. nov. isolated from a methanogenic reactor of cattle waste.</title>
        <authorList>
            <person name="Uek A."/>
            <person name="Ohtaki Y."/>
            <person name="Kaku N."/>
            <person name="Ueki K."/>
        </authorList>
    </citation>
    <scope>NUCLEOTIDE SEQUENCE [LARGE SCALE GENOMIC DNA]</scope>
    <source>
        <strain evidence="9 10">SN021</strain>
    </source>
</reference>
<proteinExistence type="predicted"/>
<dbReference type="PROSITE" id="PS50893">
    <property type="entry name" value="ABC_TRANSPORTER_2"/>
    <property type="match status" value="1"/>
</dbReference>
<dbReference type="InterPro" id="IPR036640">
    <property type="entry name" value="ABC1_TM_sf"/>
</dbReference>
<sequence length="604" mass="67142">MKKFLAYARDYKKELILAISCIEAETLFELIIPIMMADIIDVGIVNGDKSYILLKGFQMVVCAIISLVLGNLCARFTAACGNGIGASIRAAEFQKMQTYSFSNTDKFSTPSLVTRLTSDVTTIQNSITNGLRPGFRSPVMLFVAIFLSFRINAALAVVFLIAAPVLGIVLFIIVKNVRPLYAKMQNAVDYVNRIIQENLTAIRVVKAYVREDHEIAKFEEVNQNLKKNSERAFSLAVLNMPAFQFVMYGTILSILWFGGKLVWVGDMKVGSLTSFLSYVLQVLNSLMMFSNVFLLFTRSLTSWKRILEVMEEEPAITDDRAINDDWATIEEGVITEEHGLGKDKAISNNLTKELRIKSGNISFEQVYFKYKDNAKEYVLSDISIEIKSGQTVGIIGPTGSAKSTLVQLIPRLYEATSGNISIDGHPIYEYTQKHLRDSIAMVLQKNILFSGTVKENLLWGKEDATMEEIERACHIACVDEFIDRLNKGYDTELGQGGVNVSGGQKQRLCIARAILKAPKILILDDSTSAVDTATEAKIKEGLAKELPGMTKIIVAQRITSIMDADQILILEDGKINAIGTHNSLLEENEIYQDIYYSQQQGGSL</sequence>
<keyword evidence="10" id="KW-1185">Reference proteome</keyword>
<dbReference type="GO" id="GO:0015421">
    <property type="term" value="F:ABC-type oligopeptide transporter activity"/>
    <property type="evidence" value="ECO:0007669"/>
    <property type="project" value="TreeGrafter"/>
</dbReference>
<dbReference type="InterPro" id="IPR003593">
    <property type="entry name" value="AAA+_ATPase"/>
</dbReference>
<gene>
    <name evidence="9" type="ORF">acsn021_36970</name>
</gene>
<evidence type="ECO:0000313" key="10">
    <source>
        <dbReference type="Proteomes" id="UP000515561"/>
    </source>
</evidence>
<dbReference type="GO" id="GO:0005524">
    <property type="term" value="F:ATP binding"/>
    <property type="evidence" value="ECO:0007669"/>
    <property type="project" value="UniProtKB-KW"/>
</dbReference>
<dbReference type="Pfam" id="PF00005">
    <property type="entry name" value="ABC_tran"/>
    <property type="match status" value="1"/>
</dbReference>
<dbReference type="Gene3D" id="1.20.1560.10">
    <property type="entry name" value="ABC transporter type 1, transmembrane domain"/>
    <property type="match status" value="1"/>
</dbReference>
<dbReference type="InterPro" id="IPR039421">
    <property type="entry name" value="Type_1_exporter"/>
</dbReference>
<evidence type="ECO:0000256" key="8">
    <source>
        <dbReference type="ARBA" id="ARBA00023136"/>
    </source>
</evidence>
<dbReference type="PROSITE" id="PS50929">
    <property type="entry name" value="ABC_TM1F"/>
    <property type="match status" value="1"/>
</dbReference>
<keyword evidence="6" id="KW-0067">ATP-binding</keyword>
<dbReference type="InterPro" id="IPR003439">
    <property type="entry name" value="ABC_transporter-like_ATP-bd"/>
</dbReference>
<keyword evidence="7" id="KW-1133">Transmembrane helix</keyword>
<keyword evidence="8" id="KW-0472">Membrane</keyword>
<comment type="subcellular location">
    <subcellularLocation>
        <location evidence="1">Cell membrane</location>
        <topology evidence="1">Multi-pass membrane protein</topology>
    </subcellularLocation>
</comment>
<dbReference type="GO" id="GO:0005886">
    <property type="term" value="C:plasma membrane"/>
    <property type="evidence" value="ECO:0007669"/>
    <property type="project" value="UniProtKB-SubCell"/>
</dbReference>
<evidence type="ECO:0000313" key="9">
    <source>
        <dbReference type="EMBL" id="BCJ96128.1"/>
    </source>
</evidence>
<dbReference type="Pfam" id="PF00664">
    <property type="entry name" value="ABC_membrane"/>
    <property type="match status" value="1"/>
</dbReference>
<evidence type="ECO:0000256" key="4">
    <source>
        <dbReference type="ARBA" id="ARBA00022692"/>
    </source>
</evidence>
<dbReference type="InterPro" id="IPR011527">
    <property type="entry name" value="ABC1_TM_dom"/>
</dbReference>
<keyword evidence="5" id="KW-0547">Nucleotide-binding</keyword>
<keyword evidence="2" id="KW-0813">Transport</keyword>
<dbReference type="Proteomes" id="UP000515561">
    <property type="component" value="Chromosome"/>
</dbReference>
<dbReference type="GO" id="GO:0016887">
    <property type="term" value="F:ATP hydrolysis activity"/>
    <property type="evidence" value="ECO:0007669"/>
    <property type="project" value="InterPro"/>
</dbReference>